<dbReference type="Pfam" id="PF18962">
    <property type="entry name" value="Por_Secre_tail"/>
    <property type="match status" value="1"/>
</dbReference>
<dbReference type="RefSeq" id="WP_182043171.1">
    <property type="nucleotide sequence ID" value="NZ_JACDZE010000001.1"/>
</dbReference>
<reference evidence="4 5" key="1">
    <citation type="submission" date="2020-07" db="EMBL/GenBank/DDBJ databases">
        <title>Moheibacter lacus sp. nov., a member of the family Flavobacteriaceae isolated from freshwater lake sediment.</title>
        <authorList>
            <person name="Liu Y."/>
        </authorList>
    </citation>
    <scope>NUCLEOTIDE SEQUENCE [LARGE SCALE GENOMIC DNA]</scope>
    <source>
        <strain evidence="4 5">BDHS18</strain>
    </source>
</reference>
<proteinExistence type="predicted"/>
<evidence type="ECO:0000256" key="2">
    <source>
        <dbReference type="SAM" id="SignalP"/>
    </source>
</evidence>
<comment type="caution">
    <text evidence="4">The sequence shown here is derived from an EMBL/GenBank/DDBJ whole genome shotgun (WGS) entry which is preliminary data.</text>
</comment>
<dbReference type="PANTHER" id="PTHR42754">
    <property type="entry name" value="ENDOGLUCANASE"/>
    <property type="match status" value="1"/>
</dbReference>
<gene>
    <name evidence="4" type="ORF">HU137_07560</name>
</gene>
<dbReference type="AlphaFoldDB" id="A0A838ZM77"/>
<dbReference type="SUPFAM" id="SSF50998">
    <property type="entry name" value="Quinoprotein alcohol dehydrogenase-like"/>
    <property type="match status" value="1"/>
</dbReference>
<name>A0A838ZM77_9FLAO</name>
<dbReference type="PANTHER" id="PTHR42754:SF1">
    <property type="entry name" value="LIPOPROTEIN"/>
    <property type="match status" value="1"/>
</dbReference>
<feature type="chain" id="PRO_5033029671" evidence="2">
    <location>
        <begin position="19"/>
        <end position="516"/>
    </location>
</feature>
<dbReference type="NCBIfam" id="TIGR04183">
    <property type="entry name" value="Por_Secre_tail"/>
    <property type="match status" value="1"/>
</dbReference>
<keyword evidence="1 2" id="KW-0732">Signal</keyword>
<evidence type="ECO:0000313" key="4">
    <source>
        <dbReference type="EMBL" id="MBA5629624.1"/>
    </source>
</evidence>
<dbReference type="EMBL" id="JACDZE010000001">
    <property type="protein sequence ID" value="MBA5629624.1"/>
    <property type="molecule type" value="Genomic_DNA"/>
</dbReference>
<accession>A0A838ZM77</accession>
<dbReference type="Proteomes" id="UP000552241">
    <property type="component" value="Unassembled WGS sequence"/>
</dbReference>
<evidence type="ECO:0000256" key="1">
    <source>
        <dbReference type="ARBA" id="ARBA00022729"/>
    </source>
</evidence>
<evidence type="ECO:0000259" key="3">
    <source>
        <dbReference type="Pfam" id="PF18962"/>
    </source>
</evidence>
<protein>
    <submittedName>
        <fullName evidence="4">T9SS type A sorting domain-containing protein</fullName>
    </submittedName>
</protein>
<evidence type="ECO:0000313" key="5">
    <source>
        <dbReference type="Proteomes" id="UP000552241"/>
    </source>
</evidence>
<keyword evidence="5" id="KW-1185">Reference proteome</keyword>
<dbReference type="InterPro" id="IPR026444">
    <property type="entry name" value="Secre_tail"/>
</dbReference>
<dbReference type="InterPro" id="IPR011047">
    <property type="entry name" value="Quinoprotein_ADH-like_sf"/>
</dbReference>
<feature type="domain" description="Secretion system C-terminal sorting" evidence="3">
    <location>
        <begin position="450"/>
        <end position="513"/>
    </location>
</feature>
<feature type="signal peptide" evidence="2">
    <location>
        <begin position="1"/>
        <end position="18"/>
    </location>
</feature>
<organism evidence="4 5">
    <name type="scientific">Moheibacter lacus</name>
    <dbReference type="NCBI Taxonomy" id="2745851"/>
    <lineage>
        <taxon>Bacteria</taxon>
        <taxon>Pseudomonadati</taxon>
        <taxon>Bacteroidota</taxon>
        <taxon>Flavobacteriia</taxon>
        <taxon>Flavobacteriales</taxon>
        <taxon>Weeksellaceae</taxon>
        <taxon>Moheibacter</taxon>
    </lineage>
</organism>
<sequence>MKSFILLFSIFSFSILFAQQAPEIEWSRNYGGSDFEEAYDIKQTPDGGYIVVGYTMSIDGDVSENKGESDYWLLKLNSMGNIEWEKSYGGSNEDYAYSVVLTQDGGYLVAGQSFSNDGDVGENYGSEFTSDIWLIKISGSGELISKKNLGGSFSERFPTIIKTSDGFALISITESSDFDVSNNYGGSDYWLVKLSEDLEIQWEKSYGGSLFEGMMAYNPPKVIQLEDGGFIISGESESNNGDLTENYGNNDFWIFQTNNVGELVWQKSYGGNGYDFAQSIIKLSNGNYFITGFSTSIDGNISNPFGENPMDIWTIMIDESGELIWEKSYGGFSSDYGSTIVEATDGSIIMGSVSLSDDGNVSNNYGAFDVWVAKINLNGEIIWEKNYGGSAVELIDNTILSSDGKIIFAGLSRSEDFDLEMNNGETDFWIVKLGSEQMSTSEINSSQISIYPNPVKNILNFSEELNDIKIFNLAGQKVLESSDKNKINVSHLNSGTFVLKAKNQKGKSVQLKFIKN</sequence>